<dbReference type="PANTHER" id="PTHR20905:SF28">
    <property type="entry name" value="GH28833P-RELATED"/>
    <property type="match status" value="1"/>
</dbReference>
<dbReference type="OrthoDB" id="8191594at2759"/>
<keyword evidence="2" id="KW-1185">Reference proteome</keyword>
<dbReference type="PANTHER" id="PTHR20905">
    <property type="entry name" value="N-ACETYLTRANSFERASE-RELATED"/>
    <property type="match status" value="1"/>
</dbReference>
<organism evidence="2 3">
    <name type="scientific">Sitophilus oryzae</name>
    <name type="common">Rice weevil</name>
    <name type="synonym">Curculio oryzae</name>
    <dbReference type="NCBI Taxonomy" id="7048"/>
    <lineage>
        <taxon>Eukaryota</taxon>
        <taxon>Metazoa</taxon>
        <taxon>Ecdysozoa</taxon>
        <taxon>Arthropoda</taxon>
        <taxon>Hexapoda</taxon>
        <taxon>Insecta</taxon>
        <taxon>Pterygota</taxon>
        <taxon>Neoptera</taxon>
        <taxon>Endopterygota</taxon>
        <taxon>Coleoptera</taxon>
        <taxon>Polyphaga</taxon>
        <taxon>Cucujiformia</taxon>
        <taxon>Curculionidae</taxon>
        <taxon>Dryophthorinae</taxon>
        <taxon>Sitophilus</taxon>
    </lineage>
</organism>
<sequence length="247" mass="27909">MGDETIKWAINEDDSVVYAPLTKQLLPQAIELMHGYFYTQETICKAFHVANQPECFPELDILLRKAAVDGVSIVALDKTSGAVIGATFNKLEEKTDSDFYQEYPKTLKYPASRKVAMWIADTEKLFDIFDHCNVSSLFEIMFLGVVPSFRNRGIAKKLIQVSIDIARQLKAGNNVLVPVNDQDLNLEHPPQIVTGIFTSSATQKIAKDLNFEIGSKIYFDKYVYDGQSLGDLVGQEIPYFTYEYLRL</sequence>
<gene>
    <name evidence="3" type="primary">LOC115876382</name>
</gene>
<evidence type="ECO:0000259" key="1">
    <source>
        <dbReference type="Pfam" id="PF00583"/>
    </source>
</evidence>
<dbReference type="Gene3D" id="3.40.630.30">
    <property type="match status" value="1"/>
</dbReference>
<dbReference type="InterPro" id="IPR000182">
    <property type="entry name" value="GNAT_dom"/>
</dbReference>
<dbReference type="CDD" id="cd04301">
    <property type="entry name" value="NAT_SF"/>
    <property type="match status" value="1"/>
</dbReference>
<dbReference type="InParanoid" id="A0A6J2X9R5"/>
<dbReference type="RefSeq" id="XP_030747993.1">
    <property type="nucleotide sequence ID" value="XM_030892133.1"/>
</dbReference>
<name>A0A6J2X9R5_SITOR</name>
<feature type="domain" description="N-acetyltransferase" evidence="1">
    <location>
        <begin position="137"/>
        <end position="174"/>
    </location>
</feature>
<dbReference type="SUPFAM" id="SSF55729">
    <property type="entry name" value="Acyl-CoA N-acyltransferases (Nat)"/>
    <property type="match status" value="1"/>
</dbReference>
<dbReference type="AlphaFoldDB" id="A0A6J2X9R5"/>
<dbReference type="GO" id="GO:0008080">
    <property type="term" value="F:N-acetyltransferase activity"/>
    <property type="evidence" value="ECO:0007669"/>
    <property type="project" value="TreeGrafter"/>
</dbReference>
<reference evidence="3" key="1">
    <citation type="submission" date="2025-08" db="UniProtKB">
        <authorList>
            <consortium name="RefSeq"/>
        </authorList>
    </citation>
    <scope>IDENTIFICATION</scope>
    <source>
        <tissue evidence="3">Gonads</tissue>
    </source>
</reference>
<proteinExistence type="predicted"/>
<accession>A0A6J2X9R5</accession>
<dbReference type="InterPro" id="IPR016181">
    <property type="entry name" value="Acyl_CoA_acyltransferase"/>
</dbReference>
<dbReference type="GeneID" id="115876382"/>
<dbReference type="KEGG" id="soy:115876382"/>
<dbReference type="Pfam" id="PF00583">
    <property type="entry name" value="Acetyltransf_1"/>
    <property type="match status" value="1"/>
</dbReference>
<protein>
    <submittedName>
        <fullName evidence="3">Uncharacterized protein LOC115876382</fullName>
    </submittedName>
</protein>
<evidence type="ECO:0000313" key="3">
    <source>
        <dbReference type="RefSeq" id="XP_030747993.1"/>
    </source>
</evidence>
<evidence type="ECO:0000313" key="2">
    <source>
        <dbReference type="Proteomes" id="UP000504635"/>
    </source>
</evidence>
<dbReference type="Proteomes" id="UP000504635">
    <property type="component" value="Unplaced"/>
</dbReference>